<dbReference type="PANTHER" id="PTHR43331:SF1">
    <property type="entry name" value="HOMOSERINE DEHYDROGENASE"/>
    <property type="match status" value="1"/>
</dbReference>
<dbReference type="SUPFAM" id="SSF51735">
    <property type="entry name" value="NAD(P)-binding Rossmann-fold domains"/>
    <property type="match status" value="1"/>
</dbReference>
<dbReference type="Proteomes" id="UP000642571">
    <property type="component" value="Unassembled WGS sequence"/>
</dbReference>
<evidence type="ECO:0000256" key="10">
    <source>
        <dbReference type="RuleBase" id="RU000579"/>
    </source>
</evidence>
<dbReference type="Pfam" id="PF03447">
    <property type="entry name" value="NAD_binding_3"/>
    <property type="match status" value="1"/>
</dbReference>
<dbReference type="EMBL" id="BMIN01000016">
    <property type="protein sequence ID" value="GGD21782.1"/>
    <property type="molecule type" value="Genomic_DNA"/>
</dbReference>
<dbReference type="Gene3D" id="3.30.360.10">
    <property type="entry name" value="Dihydrodipicolinate Reductase, domain 2"/>
    <property type="match status" value="1"/>
</dbReference>
<evidence type="ECO:0000256" key="8">
    <source>
        <dbReference type="ARBA" id="ARBA00023002"/>
    </source>
</evidence>
<keyword evidence="7 10" id="KW-0791">Threonine biosynthesis</keyword>
<organism evidence="14 15">
    <name type="scientific">Pontibacillus salipaludis</name>
    <dbReference type="NCBI Taxonomy" id="1697394"/>
    <lineage>
        <taxon>Bacteria</taxon>
        <taxon>Bacillati</taxon>
        <taxon>Bacillota</taxon>
        <taxon>Bacilli</taxon>
        <taxon>Bacillales</taxon>
        <taxon>Bacillaceae</taxon>
        <taxon>Pontibacillus</taxon>
    </lineage>
</organism>
<dbReference type="EC" id="1.1.1.3" evidence="4 10"/>
<proteinExistence type="inferred from homology"/>
<keyword evidence="15" id="KW-1185">Reference proteome</keyword>
<dbReference type="InterPro" id="IPR019811">
    <property type="entry name" value="HDH_CS"/>
</dbReference>
<dbReference type="PANTHER" id="PTHR43331">
    <property type="entry name" value="HOMOSERINE DEHYDROGENASE"/>
    <property type="match status" value="1"/>
</dbReference>
<sequence length="326" mass="36034">MTIRIGLLGYGTVGKGVIEIIHSHQERIQALLGEPVEVTGVLVQHLKKKREIPSSILVTSDFDRLLLQDIDIVLEAIVGEEPSFTYCKKAIEQGKHVVTANKEMYAIHGKELKELASKHSVSVGYESTTVAGTPVIRTLQQLLQVNQVEKVEGILNGTSNFILTKMRQDGTSFEQSLKEAQQKGYAEADPTNDIKGYDAFYKLMNISELLYGKQPNWDDVYVEGIDRVDPTQILEASFMDKKIKHVATIEWKDGDVRASIQPISLTEHHPLYSIDGVQNGVVIHTDLAGPLTLSGPGAGASSTASGMIEDFITIFQQSYNNVHQFQ</sequence>
<dbReference type="Pfam" id="PF00742">
    <property type="entry name" value="Homoserine_dh"/>
    <property type="match status" value="1"/>
</dbReference>
<dbReference type="PROSITE" id="PS01042">
    <property type="entry name" value="HOMOSER_DHGENASE"/>
    <property type="match status" value="1"/>
</dbReference>
<comment type="caution">
    <text evidence="14">The sequence shown here is derived from an EMBL/GenBank/DDBJ whole genome shotgun (WGS) entry which is preliminary data.</text>
</comment>
<dbReference type="InterPro" id="IPR036291">
    <property type="entry name" value="NAD(P)-bd_dom_sf"/>
</dbReference>
<dbReference type="SUPFAM" id="SSF55347">
    <property type="entry name" value="Glyceraldehyde-3-phosphate dehydrogenase-like, C-terminal domain"/>
    <property type="match status" value="1"/>
</dbReference>
<gene>
    <name evidence="14" type="primary">hom2</name>
    <name evidence="14" type="ORF">GCM10011389_31830</name>
</gene>
<evidence type="ECO:0000256" key="11">
    <source>
        <dbReference type="RuleBase" id="RU004171"/>
    </source>
</evidence>
<keyword evidence="8 10" id="KW-0560">Oxidoreductase</keyword>
<keyword evidence="10" id="KW-0521">NADP</keyword>
<reference evidence="15" key="1">
    <citation type="journal article" date="2019" name="Int. J. Syst. Evol. Microbiol.">
        <title>The Global Catalogue of Microorganisms (GCM) 10K type strain sequencing project: providing services to taxonomists for standard genome sequencing and annotation.</title>
        <authorList>
            <consortium name="The Broad Institute Genomics Platform"/>
            <consortium name="The Broad Institute Genome Sequencing Center for Infectious Disease"/>
            <person name="Wu L."/>
            <person name="Ma J."/>
        </authorList>
    </citation>
    <scope>NUCLEOTIDE SEQUENCE [LARGE SCALE GENOMIC DNA]</scope>
    <source>
        <strain evidence="15">CGMCC 1.15353</strain>
    </source>
</reference>
<evidence type="ECO:0000256" key="5">
    <source>
        <dbReference type="ARBA" id="ARBA00013376"/>
    </source>
</evidence>
<name>A0ABQ1QB72_9BACI</name>
<evidence type="ECO:0000259" key="13">
    <source>
        <dbReference type="Pfam" id="PF03447"/>
    </source>
</evidence>
<feature type="domain" description="Aspartate/homoserine dehydrogenase NAD-binding" evidence="13">
    <location>
        <begin position="9"/>
        <end position="125"/>
    </location>
</feature>
<evidence type="ECO:0000313" key="14">
    <source>
        <dbReference type="EMBL" id="GGD21782.1"/>
    </source>
</evidence>
<dbReference type="InterPro" id="IPR022697">
    <property type="entry name" value="HDH_short"/>
</dbReference>
<dbReference type="InterPro" id="IPR001342">
    <property type="entry name" value="HDH_cat"/>
</dbReference>
<feature type="domain" description="Homoserine dehydrogenase catalytic" evidence="12">
    <location>
        <begin position="134"/>
        <end position="312"/>
    </location>
</feature>
<comment type="pathway">
    <text evidence="1 10">Amino-acid biosynthesis; L-threonine biosynthesis; L-threonine from L-aspartate: step 3/5.</text>
</comment>
<dbReference type="RefSeq" id="WP_229721266.1">
    <property type="nucleotide sequence ID" value="NZ_BMIN01000016.1"/>
</dbReference>
<comment type="catalytic activity">
    <reaction evidence="10">
        <text>L-homoserine + NADP(+) = L-aspartate 4-semialdehyde + NADPH + H(+)</text>
        <dbReference type="Rhea" id="RHEA:15761"/>
        <dbReference type="ChEBI" id="CHEBI:15378"/>
        <dbReference type="ChEBI" id="CHEBI:57476"/>
        <dbReference type="ChEBI" id="CHEBI:57783"/>
        <dbReference type="ChEBI" id="CHEBI:58349"/>
        <dbReference type="ChEBI" id="CHEBI:537519"/>
        <dbReference type="EC" id="1.1.1.3"/>
    </reaction>
</comment>
<evidence type="ECO:0000259" key="12">
    <source>
        <dbReference type="Pfam" id="PF00742"/>
    </source>
</evidence>
<evidence type="ECO:0000256" key="1">
    <source>
        <dbReference type="ARBA" id="ARBA00005056"/>
    </source>
</evidence>
<protein>
    <recommendedName>
        <fullName evidence="5 10">Homoserine dehydrogenase</fullName>
        <ecNumber evidence="4 10">1.1.1.3</ecNumber>
    </recommendedName>
</protein>
<evidence type="ECO:0000256" key="7">
    <source>
        <dbReference type="ARBA" id="ARBA00022697"/>
    </source>
</evidence>
<evidence type="ECO:0000256" key="3">
    <source>
        <dbReference type="ARBA" id="ARBA00006753"/>
    </source>
</evidence>
<evidence type="ECO:0000256" key="9">
    <source>
        <dbReference type="ARBA" id="ARBA00023167"/>
    </source>
</evidence>
<dbReference type="NCBIfam" id="NF004976">
    <property type="entry name" value="PRK06349.1"/>
    <property type="match status" value="1"/>
</dbReference>
<dbReference type="InterPro" id="IPR005106">
    <property type="entry name" value="Asp/hSer_DH_NAD-bd"/>
</dbReference>
<keyword evidence="6 10" id="KW-0028">Amino-acid biosynthesis</keyword>
<evidence type="ECO:0000256" key="6">
    <source>
        <dbReference type="ARBA" id="ARBA00022605"/>
    </source>
</evidence>
<dbReference type="PIRSF" id="PIRSF036497">
    <property type="entry name" value="HDH_short"/>
    <property type="match status" value="1"/>
</dbReference>
<comment type="similarity">
    <text evidence="3 11">Belongs to the homoserine dehydrogenase family.</text>
</comment>
<evidence type="ECO:0000256" key="2">
    <source>
        <dbReference type="ARBA" id="ARBA00005062"/>
    </source>
</evidence>
<evidence type="ECO:0000256" key="4">
    <source>
        <dbReference type="ARBA" id="ARBA00013213"/>
    </source>
</evidence>
<dbReference type="Gene3D" id="3.40.50.720">
    <property type="entry name" value="NAD(P)-binding Rossmann-like Domain"/>
    <property type="match status" value="1"/>
</dbReference>
<accession>A0ABQ1QB72</accession>
<evidence type="ECO:0000313" key="15">
    <source>
        <dbReference type="Proteomes" id="UP000642571"/>
    </source>
</evidence>
<comment type="pathway">
    <text evidence="2 10">Amino-acid biosynthesis; L-methionine biosynthesis via de novo pathway; L-homoserine from L-aspartate: step 3/3.</text>
</comment>
<keyword evidence="9 10" id="KW-0486">Methionine biosynthesis</keyword>